<keyword evidence="8" id="KW-0443">Lipid metabolism</keyword>
<keyword evidence="6" id="KW-0276">Fatty acid metabolism</keyword>
<dbReference type="Proteomes" id="UP000446866">
    <property type="component" value="Unassembled WGS sequence"/>
</dbReference>
<dbReference type="UniPathway" id="UPA00655">
    <property type="reaction ID" value="UER00711"/>
</dbReference>
<evidence type="ECO:0000256" key="4">
    <source>
        <dbReference type="ARBA" id="ARBA00022679"/>
    </source>
</evidence>
<dbReference type="GO" id="GO:0006633">
    <property type="term" value="P:fatty acid biosynthetic process"/>
    <property type="evidence" value="ECO:0007669"/>
    <property type="project" value="UniProtKB-KW"/>
</dbReference>
<dbReference type="PANTHER" id="PTHR42853:SF3">
    <property type="entry name" value="ACETYL-COENZYME A CARBOXYLASE CARBOXYL TRANSFERASE SUBUNIT ALPHA, CHLOROPLASTIC"/>
    <property type="match status" value="1"/>
</dbReference>
<dbReference type="PANTHER" id="PTHR42853">
    <property type="entry name" value="ACETYL-COENZYME A CARBOXYLASE CARBOXYL TRANSFERASE SUBUNIT ALPHA"/>
    <property type="match status" value="1"/>
</dbReference>
<keyword evidence="12" id="KW-0436">Ligase</keyword>
<evidence type="ECO:0000259" key="11">
    <source>
        <dbReference type="PROSITE" id="PS50989"/>
    </source>
</evidence>
<dbReference type="GO" id="GO:0005524">
    <property type="term" value="F:ATP binding"/>
    <property type="evidence" value="ECO:0007669"/>
    <property type="project" value="UniProtKB-KW"/>
</dbReference>
<evidence type="ECO:0000256" key="3">
    <source>
        <dbReference type="ARBA" id="ARBA00022516"/>
    </source>
</evidence>
<evidence type="ECO:0000256" key="7">
    <source>
        <dbReference type="ARBA" id="ARBA00022840"/>
    </source>
</evidence>
<dbReference type="GO" id="GO:0009317">
    <property type="term" value="C:acetyl-CoA carboxylase complex"/>
    <property type="evidence" value="ECO:0007669"/>
    <property type="project" value="InterPro"/>
</dbReference>
<evidence type="ECO:0000313" key="13">
    <source>
        <dbReference type="Proteomes" id="UP000446866"/>
    </source>
</evidence>
<dbReference type="InterPro" id="IPR011763">
    <property type="entry name" value="COA_CT_C"/>
</dbReference>
<dbReference type="Gene3D" id="3.90.226.10">
    <property type="entry name" value="2-enoyl-CoA Hydratase, Chain A, domain 1"/>
    <property type="match status" value="1"/>
</dbReference>
<comment type="pathway">
    <text evidence="1">Lipid metabolism; malonyl-CoA biosynthesis; malonyl-CoA from acetyl-CoA: step 1/1.</text>
</comment>
<feature type="domain" description="CoA carboxyltransferase C-terminal" evidence="11">
    <location>
        <begin position="1"/>
        <end position="240"/>
    </location>
</feature>
<evidence type="ECO:0000256" key="10">
    <source>
        <dbReference type="ARBA" id="ARBA00049152"/>
    </source>
</evidence>
<protein>
    <recommendedName>
        <fullName evidence="2">acetyl-CoA carboxytransferase</fullName>
        <ecNumber evidence="2">2.1.3.15</ecNumber>
    </recommendedName>
</protein>
<evidence type="ECO:0000256" key="8">
    <source>
        <dbReference type="ARBA" id="ARBA00023098"/>
    </source>
</evidence>
<keyword evidence="3" id="KW-0444">Lipid biosynthesis</keyword>
<dbReference type="NCBIfam" id="TIGR00513">
    <property type="entry name" value="accA"/>
    <property type="match status" value="1"/>
</dbReference>
<evidence type="ECO:0000256" key="9">
    <source>
        <dbReference type="ARBA" id="ARBA00023160"/>
    </source>
</evidence>
<name>A0A845QMA1_9FIRM</name>
<accession>A0A845QMA1</accession>
<dbReference type="NCBIfam" id="NF041504">
    <property type="entry name" value="AccA_sub"/>
    <property type="match status" value="1"/>
</dbReference>
<keyword evidence="7" id="KW-0067">ATP-binding</keyword>
<keyword evidence="4 12" id="KW-0808">Transferase</keyword>
<dbReference type="GO" id="GO:0016743">
    <property type="term" value="F:carboxyl- or carbamoyltransferase activity"/>
    <property type="evidence" value="ECO:0007669"/>
    <property type="project" value="InterPro"/>
</dbReference>
<comment type="catalytic activity">
    <reaction evidence="10">
        <text>N(6)-carboxybiotinyl-L-lysyl-[protein] + acetyl-CoA = N(6)-biotinyl-L-lysyl-[protein] + malonyl-CoA</text>
        <dbReference type="Rhea" id="RHEA:54728"/>
        <dbReference type="Rhea" id="RHEA-COMP:10505"/>
        <dbReference type="Rhea" id="RHEA-COMP:10506"/>
        <dbReference type="ChEBI" id="CHEBI:57288"/>
        <dbReference type="ChEBI" id="CHEBI:57384"/>
        <dbReference type="ChEBI" id="CHEBI:83144"/>
        <dbReference type="ChEBI" id="CHEBI:83145"/>
        <dbReference type="EC" id="2.1.3.15"/>
    </reaction>
</comment>
<proteinExistence type="predicted"/>
<organism evidence="12 13">
    <name type="scientific">Anaerotruncus colihominis</name>
    <dbReference type="NCBI Taxonomy" id="169435"/>
    <lineage>
        <taxon>Bacteria</taxon>
        <taxon>Bacillati</taxon>
        <taxon>Bacillota</taxon>
        <taxon>Clostridia</taxon>
        <taxon>Eubacteriales</taxon>
        <taxon>Oscillospiraceae</taxon>
        <taxon>Anaerotruncus</taxon>
    </lineage>
</organism>
<dbReference type="InterPro" id="IPR029045">
    <property type="entry name" value="ClpP/crotonase-like_dom_sf"/>
</dbReference>
<evidence type="ECO:0000313" key="12">
    <source>
        <dbReference type="EMBL" id="NBH62201.1"/>
    </source>
</evidence>
<evidence type="ECO:0000256" key="5">
    <source>
        <dbReference type="ARBA" id="ARBA00022741"/>
    </source>
</evidence>
<evidence type="ECO:0000256" key="6">
    <source>
        <dbReference type="ARBA" id="ARBA00022832"/>
    </source>
</evidence>
<gene>
    <name evidence="12" type="ORF">D0435_11110</name>
</gene>
<evidence type="ECO:0000256" key="2">
    <source>
        <dbReference type="ARBA" id="ARBA00011883"/>
    </source>
</evidence>
<reference evidence="12 13" key="1">
    <citation type="submission" date="2018-08" db="EMBL/GenBank/DDBJ databases">
        <title>Murine metabolic-syndrome-specific gut microbial biobank.</title>
        <authorList>
            <person name="Liu C."/>
        </authorList>
    </citation>
    <scope>NUCLEOTIDE SEQUENCE [LARGE SCALE GENOMIC DNA]</scope>
    <source>
        <strain evidence="12 13">28</strain>
    </source>
</reference>
<evidence type="ECO:0000256" key="1">
    <source>
        <dbReference type="ARBA" id="ARBA00004956"/>
    </source>
</evidence>
<comment type="caution">
    <text evidence="12">The sequence shown here is derived from an EMBL/GenBank/DDBJ whole genome shotgun (WGS) entry which is preliminary data.</text>
</comment>
<dbReference type="PRINTS" id="PR01069">
    <property type="entry name" value="ACCCTRFRASEA"/>
</dbReference>
<dbReference type="SUPFAM" id="SSF52096">
    <property type="entry name" value="ClpP/crotonase"/>
    <property type="match status" value="1"/>
</dbReference>
<dbReference type="PROSITE" id="PS50989">
    <property type="entry name" value="COA_CT_CTER"/>
    <property type="match status" value="1"/>
</dbReference>
<dbReference type="InterPro" id="IPR001095">
    <property type="entry name" value="Acetyl_CoA_COase_a_su"/>
</dbReference>
<keyword evidence="5" id="KW-0547">Nucleotide-binding</keyword>
<dbReference type="EMBL" id="QXWK01000020">
    <property type="protein sequence ID" value="NBH62201.1"/>
    <property type="molecule type" value="Genomic_DNA"/>
</dbReference>
<dbReference type="GO" id="GO:0003989">
    <property type="term" value="F:acetyl-CoA carboxylase activity"/>
    <property type="evidence" value="ECO:0007669"/>
    <property type="project" value="InterPro"/>
</dbReference>
<dbReference type="GO" id="GO:2001295">
    <property type="term" value="P:malonyl-CoA biosynthetic process"/>
    <property type="evidence" value="ECO:0007669"/>
    <property type="project" value="UniProtKB-UniPathway"/>
</dbReference>
<sequence length="272" mass="30119">MNIKKISAAERVKLARAQDRPTCRDYIEAIFDDFFPLAGDRNHGEDASILGGLALFRSRPVTVIGHQKGRDLQENMVYRFGMPNPEGYRKAIRLMKQAEKFRRPVITFIDTPGAYPGIEAEAGGQGEAIAQSIAVMSRLKVPTVAIFIGEGGSGGALALSVADRIVMLENSIFSILSPEGFASILWKDAKRWEEAAEVMKLTAEDLQSLGICDCVIPEKGDVFLRVAREIESSLAALEKIGGENLIKERYKQIRRIGKPTKKAEDLLWQELK</sequence>
<keyword evidence="13" id="KW-1185">Reference proteome</keyword>
<dbReference type="AlphaFoldDB" id="A0A845QMA1"/>
<dbReference type="RefSeq" id="WP_160202485.1">
    <property type="nucleotide sequence ID" value="NZ_QXWK01000020.1"/>
</dbReference>
<dbReference type="EC" id="2.1.3.15" evidence="2"/>
<dbReference type="Pfam" id="PF03255">
    <property type="entry name" value="ACCA"/>
    <property type="match status" value="1"/>
</dbReference>
<keyword evidence="9" id="KW-0275">Fatty acid biosynthesis</keyword>
<dbReference type="NCBIfam" id="NF004344">
    <property type="entry name" value="PRK05724.1"/>
    <property type="match status" value="1"/>
</dbReference>